<dbReference type="GO" id="GO:0005576">
    <property type="term" value="C:extracellular region"/>
    <property type="evidence" value="ECO:0007669"/>
    <property type="project" value="UniProtKB-SubCell"/>
</dbReference>
<organism evidence="5">
    <name type="scientific">marine sediment metagenome</name>
    <dbReference type="NCBI Taxonomy" id="412755"/>
    <lineage>
        <taxon>unclassified sequences</taxon>
        <taxon>metagenomes</taxon>
        <taxon>ecological metagenomes</taxon>
    </lineage>
</organism>
<comment type="caution">
    <text evidence="5">The sequence shown here is derived from an EMBL/GenBank/DDBJ whole genome shotgun (WGS) entry which is preliminary data.</text>
</comment>
<dbReference type="InterPro" id="IPR055372">
    <property type="entry name" value="CBM96"/>
</dbReference>
<evidence type="ECO:0000313" key="5">
    <source>
        <dbReference type="EMBL" id="KKN31786.1"/>
    </source>
</evidence>
<dbReference type="EMBL" id="LAZR01002302">
    <property type="protein sequence ID" value="KKN31786.1"/>
    <property type="molecule type" value="Genomic_DNA"/>
</dbReference>
<keyword evidence="3" id="KW-0732">Signal</keyword>
<evidence type="ECO:0000256" key="3">
    <source>
        <dbReference type="ARBA" id="ARBA00022729"/>
    </source>
</evidence>
<evidence type="ECO:0000259" key="4">
    <source>
        <dbReference type="Pfam" id="PF24517"/>
    </source>
</evidence>
<reference evidence="5" key="1">
    <citation type="journal article" date="2015" name="Nature">
        <title>Complex archaea that bridge the gap between prokaryotes and eukaryotes.</title>
        <authorList>
            <person name="Spang A."/>
            <person name="Saw J.H."/>
            <person name="Jorgensen S.L."/>
            <person name="Zaremba-Niedzwiedzka K."/>
            <person name="Martijn J."/>
            <person name="Lind A.E."/>
            <person name="van Eijk R."/>
            <person name="Schleper C."/>
            <person name="Guy L."/>
            <person name="Ettema T.J."/>
        </authorList>
    </citation>
    <scope>NUCLEOTIDE SEQUENCE</scope>
</reference>
<evidence type="ECO:0000256" key="2">
    <source>
        <dbReference type="ARBA" id="ARBA00022525"/>
    </source>
</evidence>
<name>A0A0F9S3Z4_9ZZZZ</name>
<evidence type="ECO:0000256" key="1">
    <source>
        <dbReference type="ARBA" id="ARBA00004613"/>
    </source>
</evidence>
<dbReference type="Pfam" id="PF24517">
    <property type="entry name" value="CBM96"/>
    <property type="match status" value="1"/>
</dbReference>
<proteinExistence type="predicted"/>
<comment type="subcellular location">
    <subcellularLocation>
        <location evidence="1">Secreted</location>
    </subcellularLocation>
</comment>
<sequence length="247" mass="27121">MPTLTIQPSGADSELRNNEAANNYGSSAEFKVRGGAIIYRAPLKFDFSALPARTTITGATLSIYFFEVHAGLDAVGRTYEANRITQIGWTEGSGGINDVSWNKYTTGNAWASGGGDFTTTNQATAVVPVVGNWIDFDVKDQVIYAHNSVSDIAHFLIKDQTEGGTDKSSKFYSNDEVTNLTLRPKLVIEYILISSISTALPTGLYSGVKEKHPKDGWENEKNFFVEQSSPHPCIVQYWDLFVDTTNE</sequence>
<dbReference type="AlphaFoldDB" id="A0A0F9S3Z4"/>
<accession>A0A0F9S3Z4</accession>
<feature type="domain" description="Carbohydrate-binding module family 96" evidence="4">
    <location>
        <begin position="10"/>
        <end position="189"/>
    </location>
</feature>
<keyword evidence="2" id="KW-0964">Secreted</keyword>
<dbReference type="NCBIfam" id="NF033679">
    <property type="entry name" value="DNRLRE_dom"/>
    <property type="match status" value="1"/>
</dbReference>
<gene>
    <name evidence="5" type="ORF">LCGC14_0820390</name>
</gene>
<protein>
    <recommendedName>
        <fullName evidence="4">Carbohydrate-binding module family 96 domain-containing protein</fullName>
    </recommendedName>
</protein>